<keyword evidence="2" id="KW-1185">Reference proteome</keyword>
<gene>
    <name evidence="1" type="ORF">LYPA_23C002116</name>
</gene>
<reference evidence="1 2" key="1">
    <citation type="submission" date="2019-01" db="EMBL/GenBank/DDBJ databases">
        <authorList>
            <person name="Alioto T."/>
            <person name="Alioto T."/>
        </authorList>
    </citation>
    <scope>NUCLEOTIDE SEQUENCE [LARGE SCALE GENOMIC DNA]</scope>
</reference>
<dbReference type="AlphaFoldDB" id="A0A485NSS0"/>
<name>A0A485NSS0_LYNPA</name>
<evidence type="ECO:0000313" key="1">
    <source>
        <dbReference type="EMBL" id="VFV35299.1"/>
    </source>
</evidence>
<evidence type="ECO:0000313" key="2">
    <source>
        <dbReference type="Proteomes" id="UP000386466"/>
    </source>
</evidence>
<dbReference type="Proteomes" id="UP000386466">
    <property type="component" value="Unassembled WGS sequence"/>
</dbReference>
<organism evidence="1 2">
    <name type="scientific">Lynx pardinus</name>
    <name type="common">Iberian lynx</name>
    <name type="synonym">Felis pardina</name>
    <dbReference type="NCBI Taxonomy" id="191816"/>
    <lineage>
        <taxon>Eukaryota</taxon>
        <taxon>Metazoa</taxon>
        <taxon>Chordata</taxon>
        <taxon>Craniata</taxon>
        <taxon>Vertebrata</taxon>
        <taxon>Euteleostomi</taxon>
        <taxon>Mammalia</taxon>
        <taxon>Eutheria</taxon>
        <taxon>Laurasiatheria</taxon>
        <taxon>Carnivora</taxon>
        <taxon>Feliformia</taxon>
        <taxon>Felidae</taxon>
        <taxon>Felinae</taxon>
        <taxon>Lynx</taxon>
    </lineage>
</organism>
<protein>
    <submittedName>
        <fullName evidence="1">Uncharacterized protein</fullName>
    </submittedName>
</protein>
<sequence length="57" mass="6675">MEKKLRDHELWELMIQLKNKMAPMKEIEKFSSQEMAKLRIGNIGLLMADARVGLRGF</sequence>
<dbReference type="EMBL" id="CAAGRJ010021043">
    <property type="protein sequence ID" value="VFV35299.1"/>
    <property type="molecule type" value="Genomic_DNA"/>
</dbReference>
<proteinExistence type="predicted"/>
<accession>A0A485NSS0</accession>